<evidence type="ECO:0000313" key="6">
    <source>
        <dbReference type="Proteomes" id="UP000290439"/>
    </source>
</evidence>
<feature type="region of interest" description="Disordered" evidence="3">
    <location>
        <begin position="1"/>
        <end position="50"/>
    </location>
</feature>
<dbReference type="GO" id="GO:0000976">
    <property type="term" value="F:transcription cis-regulatory region binding"/>
    <property type="evidence" value="ECO:0007669"/>
    <property type="project" value="TreeGrafter"/>
</dbReference>
<reference evidence="5 6" key="1">
    <citation type="submission" date="2019-02" db="EMBL/GenBank/DDBJ databases">
        <authorList>
            <consortium name="Pathogen Informatics"/>
        </authorList>
    </citation>
    <scope>NUCLEOTIDE SEQUENCE [LARGE SCALE GENOMIC DNA]</scope>
    <source>
        <strain evidence="5 6">3012STDY6756504</strain>
    </source>
</reference>
<feature type="DNA-binding region" description="H-T-H motif" evidence="2">
    <location>
        <begin position="77"/>
        <end position="96"/>
    </location>
</feature>
<organism evidence="5 6">
    <name type="scientific">Nocardia cyriacigeorgica</name>
    <dbReference type="NCBI Taxonomy" id="135487"/>
    <lineage>
        <taxon>Bacteria</taxon>
        <taxon>Bacillati</taxon>
        <taxon>Actinomycetota</taxon>
        <taxon>Actinomycetes</taxon>
        <taxon>Mycobacteriales</taxon>
        <taxon>Nocardiaceae</taxon>
        <taxon>Nocardia</taxon>
    </lineage>
</organism>
<dbReference type="PANTHER" id="PTHR30055">
    <property type="entry name" value="HTH-TYPE TRANSCRIPTIONAL REGULATOR RUTR"/>
    <property type="match status" value="1"/>
</dbReference>
<sequence length="239" mass="25541">MSYNISVPDPLATGATPPPGRTRPAAGAGEVGPLLDIGAPLPGTAEPTERADAARNRQLLLDAAQQLVREHGVDGLTMDALAKRAGVGKGTVFRRFGNRTGLMLALLDHSERKFQEAFMFGAPPLGPGAPPVQRLVAFGRARLLDIEVEGELHRAAEMGSADERYGGRPYNLLKTHVSMLLRQAATPGDIPLLADALLAALSAALVLYQIRAQGYTREQIGDHWEGLVRRVARPLPPVE</sequence>
<dbReference type="Gene3D" id="1.10.357.10">
    <property type="entry name" value="Tetracycline Repressor, domain 2"/>
    <property type="match status" value="1"/>
</dbReference>
<dbReference type="SUPFAM" id="SSF46689">
    <property type="entry name" value="Homeodomain-like"/>
    <property type="match status" value="1"/>
</dbReference>
<proteinExistence type="predicted"/>
<evidence type="ECO:0000256" key="2">
    <source>
        <dbReference type="PROSITE-ProRule" id="PRU00335"/>
    </source>
</evidence>
<protein>
    <submittedName>
        <fullName evidence="5">DNA-binding transcriptional repressor AcrR</fullName>
    </submittedName>
</protein>
<feature type="domain" description="HTH tetR-type" evidence="4">
    <location>
        <begin position="54"/>
        <end position="114"/>
    </location>
</feature>
<dbReference type="InterPro" id="IPR050109">
    <property type="entry name" value="HTH-type_TetR-like_transc_reg"/>
</dbReference>
<evidence type="ECO:0000256" key="1">
    <source>
        <dbReference type="ARBA" id="ARBA00023125"/>
    </source>
</evidence>
<evidence type="ECO:0000259" key="4">
    <source>
        <dbReference type="PROSITE" id="PS50977"/>
    </source>
</evidence>
<dbReference type="GO" id="GO:0003700">
    <property type="term" value="F:DNA-binding transcription factor activity"/>
    <property type="evidence" value="ECO:0007669"/>
    <property type="project" value="TreeGrafter"/>
</dbReference>
<gene>
    <name evidence="5" type="ORF">NCTC10797_02780</name>
</gene>
<dbReference type="InterPro" id="IPR009057">
    <property type="entry name" value="Homeodomain-like_sf"/>
</dbReference>
<dbReference type="PROSITE" id="PS50977">
    <property type="entry name" value="HTH_TETR_2"/>
    <property type="match status" value="1"/>
</dbReference>
<dbReference type="AlphaFoldDB" id="A0A4U8VZL0"/>
<dbReference type="Proteomes" id="UP000290439">
    <property type="component" value="Chromosome"/>
</dbReference>
<dbReference type="EMBL" id="LR215973">
    <property type="protein sequence ID" value="VFA99001.1"/>
    <property type="molecule type" value="Genomic_DNA"/>
</dbReference>
<dbReference type="PRINTS" id="PR00455">
    <property type="entry name" value="HTHTETR"/>
</dbReference>
<evidence type="ECO:0000256" key="3">
    <source>
        <dbReference type="SAM" id="MobiDB-lite"/>
    </source>
</evidence>
<keyword evidence="1 2" id="KW-0238">DNA-binding</keyword>
<name>A0A4U8VZL0_9NOCA</name>
<dbReference type="Pfam" id="PF00440">
    <property type="entry name" value="TetR_N"/>
    <property type="match status" value="1"/>
</dbReference>
<dbReference type="PANTHER" id="PTHR30055:SF209">
    <property type="entry name" value="POSSIBLE TRANSCRIPTIONAL REGULATORY PROTEIN (PROBABLY TETR-FAMILY)"/>
    <property type="match status" value="1"/>
</dbReference>
<evidence type="ECO:0000313" key="5">
    <source>
        <dbReference type="EMBL" id="VFA99001.1"/>
    </source>
</evidence>
<accession>A0A4U8VZL0</accession>
<dbReference type="InterPro" id="IPR001647">
    <property type="entry name" value="HTH_TetR"/>
</dbReference>